<dbReference type="EMBL" id="BAAADD010000002">
    <property type="protein sequence ID" value="GAA0560852.1"/>
    <property type="molecule type" value="Genomic_DNA"/>
</dbReference>
<keyword evidence="1 2" id="KW-0732">Signal</keyword>
<gene>
    <name evidence="4" type="ORF">GCM10008942_06590</name>
</gene>
<dbReference type="PROSITE" id="PS51208">
    <property type="entry name" value="AUTOTRANSPORTER"/>
    <property type="match status" value="1"/>
</dbReference>
<proteinExistence type="predicted"/>
<accession>A0ABN1E7V1</accession>
<protein>
    <recommendedName>
        <fullName evidence="3">Autotransporter domain-containing protein</fullName>
    </recommendedName>
</protein>
<evidence type="ECO:0000256" key="2">
    <source>
        <dbReference type="SAM" id="SignalP"/>
    </source>
</evidence>
<feature type="chain" id="PRO_5045783845" description="Autotransporter domain-containing protein" evidence="2">
    <location>
        <begin position="48"/>
        <end position="1485"/>
    </location>
</feature>
<dbReference type="NCBIfam" id="TIGR02601">
    <property type="entry name" value="autotrns_rpt"/>
    <property type="match status" value="4"/>
</dbReference>
<evidence type="ECO:0000313" key="4">
    <source>
        <dbReference type="EMBL" id="GAA0560852.1"/>
    </source>
</evidence>
<dbReference type="Gene3D" id="2.160.20.20">
    <property type="match status" value="1"/>
</dbReference>
<dbReference type="SMART" id="SM00869">
    <property type="entry name" value="Autotransporter"/>
    <property type="match status" value="1"/>
</dbReference>
<dbReference type="Gene3D" id="2.40.128.130">
    <property type="entry name" value="Autotransporter beta-domain"/>
    <property type="match status" value="1"/>
</dbReference>
<sequence>MEGFVGLGFNTGAASRERSWLNGLRGSASHAALALAAATLLSASAWADVDTGQTVKISTISGNTTLAGGTLQLDGTAATYSRDFTFKDSTSSTIDAYGNTSTLSGKLTGKGNITFTNSTGTGGTITLTNSGNDFTGTTTIGSGVTLALLDSDTSSDTNGTSGTIATSQRLTINTGGTFDVHGAVNSITLVSLAGGGNIVLGSNSLSLNDYNSNDTTTPYATNTTYGGVISGTGGLALTSGEITLTGVNTLTGAVTVSSDTMHLKGDGSIAQASAVVIYGTLDATGVTTAGGVSLKSLSGSGTVALGANNLTLTAASGAFTGIITTTQKLILTSGTQYLGGGSNVFGQGITVTGGTLQLGGYSSDITLGYNVDNAGTLEYYSNYAVTMNGVVSGAGVVNKNGSGIATITTAQTYTGATTITAGTLKLTGAGGIAQSSGVEVDSIFDLTESTDAAIQSLSGSGTVRLGEKSLAITAGAGEFSGTITGSGTLTISGGAQTLSGTNTYTGATTVTGGKLVLIAGSSLKSAVALNGGNLDLSAGVTSTGNATIKSLAGSGTVSLGANTLVLSAASDTYAGVMTGTGGLWITSGSETLSGASTYTGTTTVTSGTLVLTGSLAATSKLNINGTFDATNASGTTLTFTSLAGTGSVAVGAHGLVLNTASGTSTVFAGVISDKIAGNVSGGASLTVSGSGIQVLSGDNTYTGGTTISSGATLQIGNGNTKGSVIGNVVDNGTLRFYRLDSSTFANTISGSGSVVQAGIGTTILTGTNTYSGTTTISAGTLQIGDGTTTGSIAGTTGIVDNGTLAFSPAAGTTTTINTAISGSGNVSILTGTVILTSANTYEGVTRIAKNATLVLTDTANLTHSDSVAINGTLDLTGLTAGTTLTSLSGENTGAVNLGTQNLILSSASTTFAGVITGSGGITLQSGTQILTGASTGYTGPTVLNGGTLTVSGAGSIENSAVAVNSGATLTGTGKVGAITVASGGAVQAGAAGAGTLTSTGNITFASGSSYVVDMTSAGASKLVTSGTATLAVDGSNKGLSAIKINSADGTYALGTPLTVLTASGGITGTFSTSTIDLFTAANGTKFTSKLGTVSTGSTITGITLQVDLANLSNALGTTATRNQLAVAGGVDKAIAANSTVPPAFAALGNLSSGTLASATEQLSGEIGADTTLAAKSAFTPFLDIMSQRTAMVRPLGKGQTLPLETWVSGYASTDVVASNADTGAHKFRSNVYGVAAGAQWMPWANTLIGAALSAGTSDFRVEGGLGKGSATSFQAGIYGYMQTSRHFYTSFEAAAGGSQIKTTRVVGLSGSTDTLTGKLTAYTFGGRFETGAQMKYFTPYIAVQDHVSMLPGYNESAASGANTFALDYASRTYNSGRAEIGIRHFIDVDVTPRWILTPDFTVHINDRVAYAYDLSDGARTGATFVNLPSSAFDVYGAKAKRHGLLATVGADVLFNNGVRITTHLDTAFTEKSQNFTGFAGIGYTW</sequence>
<name>A0ABN1E7V1_9PROT</name>
<dbReference type="InterPro" id="IPR013425">
    <property type="entry name" value="Autotrns_rpt"/>
</dbReference>
<dbReference type="InterPro" id="IPR005546">
    <property type="entry name" value="Autotransporte_beta"/>
</dbReference>
<evidence type="ECO:0000256" key="1">
    <source>
        <dbReference type="ARBA" id="ARBA00022729"/>
    </source>
</evidence>
<dbReference type="InterPro" id="IPR011050">
    <property type="entry name" value="Pectin_lyase_fold/virulence"/>
</dbReference>
<feature type="signal peptide" evidence="2">
    <location>
        <begin position="1"/>
        <end position="47"/>
    </location>
</feature>
<dbReference type="InterPro" id="IPR012332">
    <property type="entry name" value="Autotransporter_pectin_lyase_C"/>
</dbReference>
<dbReference type="SUPFAM" id="SSF103515">
    <property type="entry name" value="Autotransporter"/>
    <property type="match status" value="1"/>
</dbReference>
<keyword evidence="5" id="KW-1185">Reference proteome</keyword>
<dbReference type="Pfam" id="PF12951">
    <property type="entry name" value="PATR"/>
    <property type="match status" value="7"/>
</dbReference>
<comment type="caution">
    <text evidence="4">The sequence shown here is derived from an EMBL/GenBank/DDBJ whole genome shotgun (WGS) entry which is preliminary data.</text>
</comment>
<organism evidence="4 5">
    <name type="scientific">Rhizomicrobium electricum</name>
    <dbReference type="NCBI Taxonomy" id="480070"/>
    <lineage>
        <taxon>Bacteria</taxon>
        <taxon>Pseudomonadati</taxon>
        <taxon>Pseudomonadota</taxon>
        <taxon>Alphaproteobacteria</taxon>
        <taxon>Micropepsales</taxon>
        <taxon>Micropepsaceae</taxon>
        <taxon>Rhizomicrobium</taxon>
    </lineage>
</organism>
<dbReference type="Proteomes" id="UP001499951">
    <property type="component" value="Unassembled WGS sequence"/>
</dbReference>
<feature type="domain" description="Autotransporter" evidence="3">
    <location>
        <begin position="1198"/>
        <end position="1485"/>
    </location>
</feature>
<reference evidence="4 5" key="1">
    <citation type="journal article" date="2019" name="Int. J. Syst. Evol. Microbiol.">
        <title>The Global Catalogue of Microorganisms (GCM) 10K type strain sequencing project: providing services to taxonomists for standard genome sequencing and annotation.</title>
        <authorList>
            <consortium name="The Broad Institute Genomics Platform"/>
            <consortium name="The Broad Institute Genome Sequencing Center for Infectious Disease"/>
            <person name="Wu L."/>
            <person name="Ma J."/>
        </authorList>
    </citation>
    <scope>NUCLEOTIDE SEQUENCE [LARGE SCALE GENOMIC DNA]</scope>
    <source>
        <strain evidence="4 5">JCM 15089</strain>
    </source>
</reference>
<dbReference type="InterPro" id="IPR036709">
    <property type="entry name" value="Autotransporte_beta_dom_sf"/>
</dbReference>
<evidence type="ECO:0000313" key="5">
    <source>
        <dbReference type="Proteomes" id="UP001499951"/>
    </source>
</evidence>
<dbReference type="SUPFAM" id="SSF51126">
    <property type="entry name" value="Pectin lyase-like"/>
    <property type="match status" value="2"/>
</dbReference>
<evidence type="ECO:0000259" key="3">
    <source>
        <dbReference type="PROSITE" id="PS51208"/>
    </source>
</evidence>